<name>A0A8B8AMM2_CRAVI</name>
<keyword evidence="2" id="KW-0732">Signal</keyword>
<evidence type="ECO:0000313" key="4">
    <source>
        <dbReference type="RefSeq" id="XP_022291883.1"/>
    </source>
</evidence>
<dbReference type="Proteomes" id="UP000694844">
    <property type="component" value="Chromosome 7"/>
</dbReference>
<dbReference type="AlphaFoldDB" id="A0A8B8AMM2"/>
<proteinExistence type="predicted"/>
<reference evidence="4" key="1">
    <citation type="submission" date="2025-08" db="UniProtKB">
        <authorList>
            <consortium name="RefSeq"/>
        </authorList>
    </citation>
    <scope>IDENTIFICATION</scope>
    <source>
        <tissue evidence="4">Whole sample</tissue>
    </source>
</reference>
<feature type="transmembrane region" description="Helical" evidence="1">
    <location>
        <begin position="133"/>
        <end position="155"/>
    </location>
</feature>
<accession>A0A8B8AMM2</accession>
<keyword evidence="3" id="KW-1185">Reference proteome</keyword>
<dbReference type="RefSeq" id="XP_022291883.1">
    <property type="nucleotide sequence ID" value="XM_022436175.1"/>
</dbReference>
<organism evidence="3 4">
    <name type="scientific">Crassostrea virginica</name>
    <name type="common">Eastern oyster</name>
    <dbReference type="NCBI Taxonomy" id="6565"/>
    <lineage>
        <taxon>Eukaryota</taxon>
        <taxon>Metazoa</taxon>
        <taxon>Spiralia</taxon>
        <taxon>Lophotrochozoa</taxon>
        <taxon>Mollusca</taxon>
        <taxon>Bivalvia</taxon>
        <taxon>Autobranchia</taxon>
        <taxon>Pteriomorphia</taxon>
        <taxon>Ostreida</taxon>
        <taxon>Ostreoidea</taxon>
        <taxon>Ostreidae</taxon>
        <taxon>Crassostrea</taxon>
    </lineage>
</organism>
<evidence type="ECO:0000313" key="3">
    <source>
        <dbReference type="Proteomes" id="UP000694844"/>
    </source>
</evidence>
<evidence type="ECO:0000256" key="2">
    <source>
        <dbReference type="SAM" id="SignalP"/>
    </source>
</evidence>
<dbReference type="KEGG" id="cvn:111103134"/>
<gene>
    <name evidence="4" type="primary">LOC111103134</name>
</gene>
<dbReference type="Gene3D" id="2.170.300.10">
    <property type="entry name" value="Tie2 ligand-binding domain superfamily"/>
    <property type="match status" value="1"/>
</dbReference>
<keyword evidence="1" id="KW-1133">Transmembrane helix</keyword>
<sequence length="174" mass="19123">MEFVCFSLLIVWQLGINNANECPGKNGFACCHGYFWDRTENKCFPCMDGYTGVNCSTPCPDSFYGQGCLLSCSCSIDLCHHVYGCRISQGTTADVKEFPYSLSASNAVLTPLYSGTKGTEYKERAPATDGFRIASSIFLVLAFILLAFYACSILAPKRSCLKLLIIIRPSAENR</sequence>
<keyword evidence="1" id="KW-0812">Transmembrane</keyword>
<feature type="signal peptide" evidence="2">
    <location>
        <begin position="1"/>
        <end position="19"/>
    </location>
</feature>
<evidence type="ECO:0000256" key="1">
    <source>
        <dbReference type="SAM" id="Phobius"/>
    </source>
</evidence>
<feature type="chain" id="PRO_5034289469" evidence="2">
    <location>
        <begin position="20"/>
        <end position="174"/>
    </location>
</feature>
<dbReference type="GeneID" id="111103134"/>
<keyword evidence="1" id="KW-0472">Membrane</keyword>
<protein>
    <submittedName>
        <fullName evidence="4">Uncharacterized protein LOC111103134</fullName>
    </submittedName>
</protein>